<evidence type="ECO:0000313" key="11">
    <source>
        <dbReference type="EMBL" id="MDO3382714.1"/>
    </source>
</evidence>
<accession>A0ABT8TF46</accession>
<dbReference type="Proteomes" id="UP001168380">
    <property type="component" value="Unassembled WGS sequence"/>
</dbReference>
<comment type="similarity">
    <text evidence="2">Belongs to the ABC-4 integral membrane protein family. LolC/E subfamily.</text>
</comment>
<dbReference type="InterPro" id="IPR011925">
    <property type="entry name" value="LolCE_TM"/>
</dbReference>
<evidence type="ECO:0000256" key="8">
    <source>
        <dbReference type="SAM" id="Phobius"/>
    </source>
</evidence>
<keyword evidence="3" id="KW-0813">Transport</keyword>
<evidence type="ECO:0000256" key="7">
    <source>
        <dbReference type="ARBA" id="ARBA00023136"/>
    </source>
</evidence>
<evidence type="ECO:0000259" key="10">
    <source>
        <dbReference type="Pfam" id="PF12704"/>
    </source>
</evidence>
<dbReference type="NCBIfam" id="TIGR02212">
    <property type="entry name" value="lolCE"/>
    <property type="match status" value="1"/>
</dbReference>
<evidence type="ECO:0000256" key="4">
    <source>
        <dbReference type="ARBA" id="ARBA00022475"/>
    </source>
</evidence>
<name>A0ABT8TF46_9GAMM</name>
<feature type="transmembrane region" description="Helical" evidence="8">
    <location>
        <begin position="376"/>
        <end position="396"/>
    </location>
</feature>
<feature type="domain" description="ABC3 transporter permease C-terminal" evidence="9">
    <location>
        <begin position="270"/>
        <end position="403"/>
    </location>
</feature>
<evidence type="ECO:0000313" key="12">
    <source>
        <dbReference type="Proteomes" id="UP001168380"/>
    </source>
</evidence>
<dbReference type="RefSeq" id="WP_302713118.1">
    <property type="nucleotide sequence ID" value="NZ_JAULRT010000052.1"/>
</dbReference>
<keyword evidence="7 8" id="KW-0472">Membrane</keyword>
<evidence type="ECO:0000256" key="1">
    <source>
        <dbReference type="ARBA" id="ARBA00004651"/>
    </source>
</evidence>
<organism evidence="11 12">
    <name type="scientific">Gilvimarinus algae</name>
    <dbReference type="NCBI Taxonomy" id="3058037"/>
    <lineage>
        <taxon>Bacteria</taxon>
        <taxon>Pseudomonadati</taxon>
        <taxon>Pseudomonadota</taxon>
        <taxon>Gammaproteobacteria</taxon>
        <taxon>Cellvibrionales</taxon>
        <taxon>Cellvibrionaceae</taxon>
        <taxon>Gilvimarinus</taxon>
    </lineage>
</organism>
<sequence length="410" mass="44109">MFNRFTWQVGRRYATARGGNHLVSFISRMSVIGLVISVALLILVLAIMNGFDRELRERILQVMPQAVIYKRDGIANPSEIMARVREHPEVVAAAPYVELQGLLSHGLEVAPTAVFGVEPELEVEASAMGAYLRRGNLQALASSPRALVLGSALADSLKAGIGDRLTLIIPRGDGRQSPAVNALEVVDILDTGTEIDAQLALMNLAAASELTAYPGSVSGIRLKVVDLFAASKTVYELSAQLPPGYYGRDWSRTHGNLYQAIHMSKKLVALLLLLLIGIAAFNLVTTLIMVVVDKESDIAILRTQGAKGREIVGIFLVQGGIIGCKGTALGAVIGVLLSSFVTEAVAAIERLTGFQFLHSDVYPVTYLPAELLWQDTLYICAAALVLSFVASIYPAWRAAKIPPAEALRHD</sequence>
<keyword evidence="5 8" id="KW-0812">Transmembrane</keyword>
<feature type="domain" description="MacB-like periplasmic core" evidence="10">
    <location>
        <begin position="29"/>
        <end position="223"/>
    </location>
</feature>
<proteinExistence type="inferred from homology"/>
<dbReference type="PANTHER" id="PTHR30489:SF0">
    <property type="entry name" value="LIPOPROTEIN-RELEASING SYSTEM TRANSMEMBRANE PROTEIN LOLE"/>
    <property type="match status" value="1"/>
</dbReference>
<dbReference type="Pfam" id="PF12704">
    <property type="entry name" value="MacB_PCD"/>
    <property type="match status" value="1"/>
</dbReference>
<gene>
    <name evidence="11" type="ORF">QWI16_11080</name>
</gene>
<dbReference type="InterPro" id="IPR025857">
    <property type="entry name" value="MacB_PCD"/>
</dbReference>
<evidence type="ECO:0000259" key="9">
    <source>
        <dbReference type="Pfam" id="PF02687"/>
    </source>
</evidence>
<protein>
    <submittedName>
        <fullName evidence="11">Lipoprotein-releasing ABC transporter permease subunit</fullName>
    </submittedName>
</protein>
<keyword evidence="12" id="KW-1185">Reference proteome</keyword>
<keyword evidence="11" id="KW-0449">Lipoprotein</keyword>
<dbReference type="InterPro" id="IPR051447">
    <property type="entry name" value="Lipoprotein-release_system"/>
</dbReference>
<evidence type="ECO:0000256" key="2">
    <source>
        <dbReference type="ARBA" id="ARBA00005236"/>
    </source>
</evidence>
<comment type="caution">
    <text evidence="11">The sequence shown here is derived from an EMBL/GenBank/DDBJ whole genome shotgun (WGS) entry which is preliminary data.</text>
</comment>
<dbReference type="EMBL" id="JAULRT010000052">
    <property type="protein sequence ID" value="MDO3382714.1"/>
    <property type="molecule type" value="Genomic_DNA"/>
</dbReference>
<dbReference type="PANTHER" id="PTHR30489">
    <property type="entry name" value="LIPOPROTEIN-RELEASING SYSTEM TRANSMEMBRANE PROTEIN LOLE"/>
    <property type="match status" value="1"/>
</dbReference>
<dbReference type="Pfam" id="PF02687">
    <property type="entry name" value="FtsX"/>
    <property type="match status" value="1"/>
</dbReference>
<keyword evidence="4" id="KW-1003">Cell membrane</keyword>
<evidence type="ECO:0000256" key="3">
    <source>
        <dbReference type="ARBA" id="ARBA00022448"/>
    </source>
</evidence>
<evidence type="ECO:0000256" key="5">
    <source>
        <dbReference type="ARBA" id="ARBA00022692"/>
    </source>
</evidence>
<keyword evidence="6 8" id="KW-1133">Transmembrane helix</keyword>
<feature type="transmembrane region" description="Helical" evidence="8">
    <location>
        <begin position="25"/>
        <end position="48"/>
    </location>
</feature>
<evidence type="ECO:0000256" key="6">
    <source>
        <dbReference type="ARBA" id="ARBA00022989"/>
    </source>
</evidence>
<comment type="subcellular location">
    <subcellularLocation>
        <location evidence="1">Cell membrane</location>
        <topology evidence="1">Multi-pass membrane protein</topology>
    </subcellularLocation>
</comment>
<feature type="transmembrane region" description="Helical" evidence="8">
    <location>
        <begin position="267"/>
        <end position="292"/>
    </location>
</feature>
<reference evidence="11" key="1">
    <citation type="submission" date="2023-07" db="EMBL/GenBank/DDBJ databases">
        <title>Gilvimarinus algae sp. nov., isolated from the surface of Kelp.</title>
        <authorList>
            <person name="Sun Y.Y."/>
            <person name="Gong Y."/>
            <person name="Du Z.J."/>
        </authorList>
    </citation>
    <scope>NUCLEOTIDE SEQUENCE</scope>
    <source>
        <strain evidence="11">SDUM040014</strain>
    </source>
</reference>
<dbReference type="InterPro" id="IPR003838">
    <property type="entry name" value="ABC3_permease_C"/>
</dbReference>